<comment type="subunit">
    <text evidence="6">Homodimer.</text>
</comment>
<dbReference type="InterPro" id="IPR029039">
    <property type="entry name" value="Flavoprotein-like_sf"/>
</dbReference>
<dbReference type="EC" id="1.7.1.17" evidence="6"/>
<comment type="function">
    <text evidence="6">Also exhibits azoreductase activity. Catalyzes the reductive cleavage of the azo bond in aromatic azo compounds to the corresponding amines.</text>
</comment>
<comment type="catalytic activity">
    <reaction evidence="5">
        <text>N,N-dimethyl-1,4-phenylenediamine + anthranilate + 2 NAD(+) = 2-(4-dimethylaminophenyl)diazenylbenzoate + 2 NADH + 2 H(+)</text>
        <dbReference type="Rhea" id="RHEA:55872"/>
        <dbReference type="ChEBI" id="CHEBI:15378"/>
        <dbReference type="ChEBI" id="CHEBI:15783"/>
        <dbReference type="ChEBI" id="CHEBI:16567"/>
        <dbReference type="ChEBI" id="CHEBI:57540"/>
        <dbReference type="ChEBI" id="CHEBI:57945"/>
        <dbReference type="ChEBI" id="CHEBI:71579"/>
        <dbReference type="EC" id="1.7.1.17"/>
    </reaction>
    <physiologicalReaction direction="right-to-left" evidence="5">
        <dbReference type="Rhea" id="RHEA:55874"/>
    </physiologicalReaction>
</comment>
<dbReference type="Pfam" id="PF02525">
    <property type="entry name" value="Flavodoxin_2"/>
    <property type="match status" value="1"/>
</dbReference>
<evidence type="ECO:0000256" key="3">
    <source>
        <dbReference type="ARBA" id="ARBA00023002"/>
    </source>
</evidence>
<dbReference type="InterPro" id="IPR050104">
    <property type="entry name" value="FMN-dep_NADH:Q_OxRdtase_AzoR1"/>
</dbReference>
<dbReference type="InterPro" id="IPR023048">
    <property type="entry name" value="NADH:quinone_OxRdtase_FMN_depd"/>
</dbReference>
<dbReference type="EMBL" id="JAMKFE010000019">
    <property type="protein sequence ID" value="MCM5682430.1"/>
    <property type="molecule type" value="Genomic_DNA"/>
</dbReference>
<name>A0ABT0YUK0_9BURK</name>
<evidence type="ECO:0000256" key="1">
    <source>
        <dbReference type="ARBA" id="ARBA00022630"/>
    </source>
</evidence>
<comment type="cofactor">
    <cofactor evidence="6">
        <name>FMN</name>
        <dbReference type="ChEBI" id="CHEBI:58210"/>
    </cofactor>
    <text evidence="6">Binds 1 FMN per subunit.</text>
</comment>
<comment type="caution">
    <text evidence="8">The sequence shown here is derived from an EMBL/GenBank/DDBJ whole genome shotgun (WGS) entry which is preliminary data.</text>
</comment>
<evidence type="ECO:0000256" key="4">
    <source>
        <dbReference type="ARBA" id="ARBA00023027"/>
    </source>
</evidence>
<gene>
    <name evidence="6" type="primary">azoR</name>
    <name evidence="8" type="ORF">M8A51_23120</name>
</gene>
<feature type="binding site" evidence="6">
    <location>
        <begin position="98"/>
        <end position="101"/>
    </location>
    <ligand>
        <name>FMN</name>
        <dbReference type="ChEBI" id="CHEBI:58210"/>
    </ligand>
</feature>
<evidence type="ECO:0000256" key="5">
    <source>
        <dbReference type="ARBA" id="ARBA00048542"/>
    </source>
</evidence>
<accession>A0ABT0YUK0</accession>
<dbReference type="HAMAP" id="MF_01216">
    <property type="entry name" value="Azoreductase_type1"/>
    <property type="match status" value="1"/>
</dbReference>
<dbReference type="Gene3D" id="3.40.50.360">
    <property type="match status" value="1"/>
</dbReference>
<keyword evidence="9" id="KW-1185">Reference proteome</keyword>
<evidence type="ECO:0000256" key="6">
    <source>
        <dbReference type="HAMAP-Rule" id="MF_01216"/>
    </source>
</evidence>
<comment type="function">
    <text evidence="6">Quinone reductase that provides resistance to thiol-specific stress caused by electrophilic quinones.</text>
</comment>
<evidence type="ECO:0000313" key="8">
    <source>
        <dbReference type="EMBL" id="MCM5682430.1"/>
    </source>
</evidence>
<dbReference type="PANTHER" id="PTHR43741">
    <property type="entry name" value="FMN-DEPENDENT NADH-AZOREDUCTASE 1"/>
    <property type="match status" value="1"/>
</dbReference>
<dbReference type="PANTHER" id="PTHR43741:SF4">
    <property type="entry name" value="FMN-DEPENDENT NADH:QUINONE OXIDOREDUCTASE"/>
    <property type="match status" value="1"/>
</dbReference>
<dbReference type="RefSeq" id="WP_251780907.1">
    <property type="nucleotide sequence ID" value="NZ_JAMKFE010000019.1"/>
</dbReference>
<feature type="domain" description="Flavodoxin-like fold" evidence="7">
    <location>
        <begin position="3"/>
        <end position="203"/>
    </location>
</feature>
<evidence type="ECO:0000259" key="7">
    <source>
        <dbReference type="Pfam" id="PF02525"/>
    </source>
</evidence>
<dbReference type="Proteomes" id="UP001165541">
    <property type="component" value="Unassembled WGS sequence"/>
</dbReference>
<keyword evidence="1 6" id="KW-0285">Flavoprotein</keyword>
<comment type="similarity">
    <text evidence="6">Belongs to the azoreductase type 1 family.</text>
</comment>
<organism evidence="8 9">
    <name type="scientific">Caldimonas mangrovi</name>
    <dbReference type="NCBI Taxonomy" id="2944811"/>
    <lineage>
        <taxon>Bacteria</taxon>
        <taxon>Pseudomonadati</taxon>
        <taxon>Pseudomonadota</taxon>
        <taxon>Betaproteobacteria</taxon>
        <taxon>Burkholderiales</taxon>
        <taxon>Sphaerotilaceae</taxon>
        <taxon>Caldimonas</taxon>
    </lineage>
</organism>
<dbReference type="EC" id="1.6.5.-" evidence="6"/>
<keyword evidence="2 6" id="KW-0288">FMN</keyword>
<sequence>MTTILHMAASPVAAASRTRSVAQHLIESYLARHPGAQLDTVDVWQLELPHFDAQMVAAKFAVLRSTEASAQQRALWVRAVALARRFNAADRYVFSVPMWNFGLPYRLKHFIDIVTLPGENWRWSRERGYEGLLQGKRAVVVYSSAGAHPLQVDPAGPDHQKGQMRAWLAFLGITDVHEVNVAPTLAEPEAVERTVAQARAEAQVLAASL</sequence>
<protein>
    <recommendedName>
        <fullName evidence="6">FMN dependent NADH:quinone oxidoreductase</fullName>
        <ecNumber evidence="6">1.6.5.-</ecNumber>
    </recommendedName>
    <alternativeName>
        <fullName evidence="6">Azo-dye reductase</fullName>
    </alternativeName>
    <alternativeName>
        <fullName evidence="6">FMN-dependent NADH-azo compound oxidoreductase</fullName>
    </alternativeName>
    <alternativeName>
        <fullName evidence="6">FMN-dependent NADH-azoreductase</fullName>
        <ecNumber evidence="6">1.7.1.17</ecNumber>
    </alternativeName>
</protein>
<dbReference type="SUPFAM" id="SSF52218">
    <property type="entry name" value="Flavoproteins"/>
    <property type="match status" value="1"/>
</dbReference>
<evidence type="ECO:0000256" key="2">
    <source>
        <dbReference type="ARBA" id="ARBA00022643"/>
    </source>
</evidence>
<evidence type="ECO:0000313" key="9">
    <source>
        <dbReference type="Proteomes" id="UP001165541"/>
    </source>
</evidence>
<reference evidence="8" key="1">
    <citation type="submission" date="2022-05" db="EMBL/GenBank/DDBJ databases">
        <title>Schlegelella sp. nov., isolated from mangrove soil.</title>
        <authorList>
            <person name="Liu Y."/>
            <person name="Ge X."/>
            <person name="Liu W."/>
        </authorList>
    </citation>
    <scope>NUCLEOTIDE SEQUENCE</scope>
    <source>
        <strain evidence="8">S2-27</strain>
    </source>
</reference>
<keyword evidence="4 6" id="KW-0520">NAD</keyword>
<feature type="binding site" evidence="6">
    <location>
        <position position="10"/>
    </location>
    <ligand>
        <name>FMN</name>
        <dbReference type="ChEBI" id="CHEBI:58210"/>
    </ligand>
</feature>
<comment type="caution">
    <text evidence="6">Lacks conserved residue(s) required for the propagation of feature annotation.</text>
</comment>
<keyword evidence="3 6" id="KW-0560">Oxidoreductase</keyword>
<comment type="catalytic activity">
    <reaction evidence="6">
        <text>2 a quinone + NADH + H(+) = 2 a 1,4-benzosemiquinone + NAD(+)</text>
        <dbReference type="Rhea" id="RHEA:65952"/>
        <dbReference type="ChEBI" id="CHEBI:15378"/>
        <dbReference type="ChEBI" id="CHEBI:57540"/>
        <dbReference type="ChEBI" id="CHEBI:57945"/>
        <dbReference type="ChEBI" id="CHEBI:132124"/>
        <dbReference type="ChEBI" id="CHEBI:134225"/>
    </reaction>
</comment>
<proteinExistence type="inferred from homology"/>
<dbReference type="InterPro" id="IPR003680">
    <property type="entry name" value="Flavodoxin_fold"/>
</dbReference>